<dbReference type="SMART" id="SM00184">
    <property type="entry name" value="RING"/>
    <property type="match status" value="1"/>
</dbReference>
<keyword evidence="10 22" id="KW-0863">Zinc-finger</keyword>
<keyword evidence="8 24" id="KW-0812">Transmembrane</keyword>
<evidence type="ECO:0000256" key="9">
    <source>
        <dbReference type="ARBA" id="ARBA00022723"/>
    </source>
</evidence>
<dbReference type="PROSITE" id="PS50089">
    <property type="entry name" value="ZF_RING_2"/>
    <property type="match status" value="1"/>
</dbReference>
<dbReference type="InterPro" id="IPR001841">
    <property type="entry name" value="Znf_RING"/>
</dbReference>
<feature type="compositionally biased region" description="Basic residues" evidence="23">
    <location>
        <begin position="363"/>
        <end position="375"/>
    </location>
</feature>
<dbReference type="OrthoDB" id="6105938at2759"/>
<evidence type="ECO:0000259" key="25">
    <source>
        <dbReference type="PROSITE" id="PS50089"/>
    </source>
</evidence>
<evidence type="ECO:0000256" key="24">
    <source>
        <dbReference type="SAM" id="Phobius"/>
    </source>
</evidence>
<keyword evidence="6" id="KW-0597">Phosphoprotein</keyword>
<protein>
    <recommendedName>
        <fullName evidence="19">E3 ubiquitin-protein ligase RNF180</fullName>
        <ecNumber evidence="5">2.3.2.27</ecNumber>
    </recommendedName>
    <alternativeName>
        <fullName evidence="21">RING finger protein 180</fullName>
    </alternativeName>
    <alternativeName>
        <fullName evidence="20">RING-type E3 ubiquitin transferase RNF180</fullName>
    </alternativeName>
</protein>
<feature type="region of interest" description="Disordered" evidence="23">
    <location>
        <begin position="304"/>
        <end position="345"/>
    </location>
</feature>
<dbReference type="PANTHER" id="PTHR46717:SF1">
    <property type="entry name" value="E3 UBIQUITIN-PROTEIN LIGASE RNF180"/>
    <property type="match status" value="1"/>
</dbReference>
<dbReference type="CDD" id="cd16554">
    <property type="entry name" value="RING-HC_RNF180"/>
    <property type="match status" value="1"/>
</dbReference>
<dbReference type="Proteomes" id="UP000533896">
    <property type="component" value="Unassembled WGS sequence"/>
</dbReference>
<dbReference type="InterPro" id="IPR018957">
    <property type="entry name" value="Znf_C3HC4_RING-type"/>
</dbReference>
<proteinExistence type="predicted"/>
<evidence type="ECO:0000256" key="17">
    <source>
        <dbReference type="ARBA" id="ARBA00058659"/>
    </source>
</evidence>
<dbReference type="Pfam" id="PF19332">
    <property type="entry name" value="RNF180_C"/>
    <property type="match status" value="1"/>
</dbReference>
<evidence type="ECO:0000256" key="20">
    <source>
        <dbReference type="ARBA" id="ARBA00079826"/>
    </source>
</evidence>
<keyword evidence="12" id="KW-0256">Endoplasmic reticulum</keyword>
<evidence type="ECO:0000256" key="4">
    <source>
        <dbReference type="ARBA" id="ARBA00004906"/>
    </source>
</evidence>
<evidence type="ECO:0000256" key="16">
    <source>
        <dbReference type="ARBA" id="ARBA00023242"/>
    </source>
</evidence>
<dbReference type="SUPFAM" id="SSF57850">
    <property type="entry name" value="RING/U-box"/>
    <property type="match status" value="1"/>
</dbReference>
<dbReference type="GO" id="GO:0061630">
    <property type="term" value="F:ubiquitin protein ligase activity"/>
    <property type="evidence" value="ECO:0007669"/>
    <property type="project" value="UniProtKB-EC"/>
</dbReference>
<keyword evidence="9" id="KW-0479">Metal-binding</keyword>
<evidence type="ECO:0000256" key="11">
    <source>
        <dbReference type="ARBA" id="ARBA00022786"/>
    </source>
</evidence>
<feature type="transmembrane region" description="Helical" evidence="24">
    <location>
        <begin position="540"/>
        <end position="564"/>
    </location>
</feature>
<dbReference type="EMBL" id="VWYV01001107">
    <property type="protein sequence ID" value="NXE13629.1"/>
    <property type="molecule type" value="Genomic_DNA"/>
</dbReference>
<dbReference type="GO" id="GO:0042428">
    <property type="term" value="P:serotonin metabolic process"/>
    <property type="evidence" value="ECO:0007669"/>
    <property type="project" value="TreeGrafter"/>
</dbReference>
<comment type="catalytic activity">
    <reaction evidence="1">
        <text>S-ubiquitinyl-[E2 ubiquitin-conjugating enzyme]-L-cysteine + [acceptor protein]-L-lysine = [E2 ubiquitin-conjugating enzyme]-L-cysteine + N(6)-ubiquitinyl-[acceptor protein]-L-lysine.</text>
        <dbReference type="EC" id="2.3.2.27"/>
    </reaction>
</comment>
<evidence type="ECO:0000256" key="6">
    <source>
        <dbReference type="ARBA" id="ARBA00022553"/>
    </source>
</evidence>
<keyword evidence="11" id="KW-0833">Ubl conjugation pathway</keyword>
<sequence length="566" mass="64635">MSNQGIDVLRCWRCRKYIANSVCLAKCHGREPPKTSQPSAAAQESCNVWHVNLEAMPQWVKCVIEKAQWTIGKLHCPFCEACLGGFNFVCNTKCSCGQLVNIHFCKSRTDYQPAFSVKLAKSSGKHLPLFKIHSGFGKDTCHEVVTATLEIKNQGLSYMARKNNGTGRLTEALCLEVRAPRFEMKSKKPPLKTLHQKRNLSASYPTNNACSVKPLHRRSHSLDLNVKEGLVLSPALYESSSTGTIYRGQNENPLVYTRSGLQLESNRKDDSSVQDLYSSSADKLQKKFPVTSLTTLLHRETESECDFEGTGQSSGSAVADGSPFVMNLSSPTSAVEEEQHTTPVGLVQPTSISLNQKLDKRERNKLKSLRRKQRRREQWLQKQTANDNLHTDDGHELRGDKESYLCAVCLDVYFNPYMCYPCHHIFCEPCLRMLAKDNPASTPCPLCRTTIARVFFQTELNNSTKFLFPTEYLKLKENFQKSNSAKWPLPSCKKAVRVFEDFQRRSDTVTRRHFPHAAHRMDYMDFEDDSRGWRFDMDMVIIYIYSVNWVIGFIVFCFLCYFFFPF</sequence>
<evidence type="ECO:0000256" key="14">
    <source>
        <dbReference type="ARBA" id="ARBA00022989"/>
    </source>
</evidence>
<evidence type="ECO:0000256" key="5">
    <source>
        <dbReference type="ARBA" id="ARBA00012483"/>
    </source>
</evidence>
<feature type="domain" description="RING-type" evidence="25">
    <location>
        <begin position="406"/>
        <end position="448"/>
    </location>
</feature>
<dbReference type="GO" id="GO:0005789">
    <property type="term" value="C:endoplasmic reticulum membrane"/>
    <property type="evidence" value="ECO:0007669"/>
    <property type="project" value="UniProtKB-SubCell"/>
</dbReference>
<dbReference type="GO" id="GO:0042415">
    <property type="term" value="P:norepinephrine metabolic process"/>
    <property type="evidence" value="ECO:0007669"/>
    <property type="project" value="TreeGrafter"/>
</dbReference>
<dbReference type="InterPro" id="IPR013083">
    <property type="entry name" value="Znf_RING/FYVE/PHD"/>
</dbReference>
<keyword evidence="27" id="KW-1185">Reference proteome</keyword>
<evidence type="ECO:0000256" key="2">
    <source>
        <dbReference type="ARBA" id="ARBA00004259"/>
    </source>
</evidence>
<dbReference type="PROSITE" id="PS00518">
    <property type="entry name" value="ZF_RING_1"/>
    <property type="match status" value="1"/>
</dbReference>
<evidence type="ECO:0000256" key="22">
    <source>
        <dbReference type="PROSITE-ProRule" id="PRU00175"/>
    </source>
</evidence>
<evidence type="ECO:0000256" key="15">
    <source>
        <dbReference type="ARBA" id="ARBA00023136"/>
    </source>
</evidence>
<dbReference type="EC" id="2.3.2.27" evidence="5"/>
<keyword evidence="14 24" id="KW-1133">Transmembrane helix</keyword>
<keyword evidence="13" id="KW-0862">Zinc</keyword>
<reference evidence="26 27" key="1">
    <citation type="submission" date="2019-09" db="EMBL/GenBank/DDBJ databases">
        <title>Bird 10,000 Genomes (B10K) Project - Family phase.</title>
        <authorList>
            <person name="Zhang G."/>
        </authorList>
    </citation>
    <scope>NUCLEOTIDE SEQUENCE [LARGE SCALE GENOMIC DNA]</scope>
    <source>
        <strain evidence="26">B10K-CU-031-23</strain>
    </source>
</reference>
<evidence type="ECO:0000256" key="3">
    <source>
        <dbReference type="ARBA" id="ARBA00004389"/>
    </source>
</evidence>
<accession>A0A7K8K977</accession>
<dbReference type="GO" id="GO:0000209">
    <property type="term" value="P:protein polyubiquitination"/>
    <property type="evidence" value="ECO:0007669"/>
    <property type="project" value="InterPro"/>
</dbReference>
<comment type="function">
    <text evidence="17">E3 ubiquitin-protein ligase which promotes polyubiquitination and degradation by the proteasome pathway of ZIC2.</text>
</comment>
<feature type="non-terminal residue" evidence="26">
    <location>
        <position position="566"/>
    </location>
</feature>
<evidence type="ECO:0000256" key="10">
    <source>
        <dbReference type="ARBA" id="ARBA00022771"/>
    </source>
</evidence>
<evidence type="ECO:0000256" key="18">
    <source>
        <dbReference type="ARBA" id="ARBA00062709"/>
    </source>
</evidence>
<evidence type="ECO:0000256" key="23">
    <source>
        <dbReference type="SAM" id="MobiDB-lite"/>
    </source>
</evidence>
<evidence type="ECO:0000256" key="1">
    <source>
        <dbReference type="ARBA" id="ARBA00000900"/>
    </source>
</evidence>
<evidence type="ECO:0000313" key="26">
    <source>
        <dbReference type="EMBL" id="NXE13629.1"/>
    </source>
</evidence>
<dbReference type="AlphaFoldDB" id="A0A7K8K977"/>
<organism evidence="26 27">
    <name type="scientific">Lophotis ruficrista</name>
    <dbReference type="NCBI Taxonomy" id="172689"/>
    <lineage>
        <taxon>Eukaryota</taxon>
        <taxon>Metazoa</taxon>
        <taxon>Chordata</taxon>
        <taxon>Craniata</taxon>
        <taxon>Vertebrata</taxon>
        <taxon>Euteleostomi</taxon>
        <taxon>Archelosauria</taxon>
        <taxon>Archosauria</taxon>
        <taxon>Dinosauria</taxon>
        <taxon>Saurischia</taxon>
        <taxon>Theropoda</taxon>
        <taxon>Coelurosauria</taxon>
        <taxon>Aves</taxon>
        <taxon>Neognathae</taxon>
        <taxon>Neoaves</taxon>
        <taxon>Otidimorphae</taxon>
        <taxon>Otidiformes</taxon>
        <taxon>Otididae</taxon>
        <taxon>Lophotis</taxon>
    </lineage>
</organism>
<keyword evidence="7" id="KW-0808">Transferase</keyword>
<dbReference type="Gene3D" id="3.30.40.10">
    <property type="entry name" value="Zinc/RING finger domain, C3HC4 (zinc finger)"/>
    <property type="match status" value="1"/>
</dbReference>
<keyword evidence="26" id="KW-0436">Ligase</keyword>
<comment type="pathway">
    <text evidence="4">Protein modification; protein ubiquitination.</text>
</comment>
<evidence type="ECO:0000313" key="27">
    <source>
        <dbReference type="Proteomes" id="UP000533896"/>
    </source>
</evidence>
<feature type="non-terminal residue" evidence="26">
    <location>
        <position position="1"/>
    </location>
</feature>
<dbReference type="InterPro" id="IPR033263">
    <property type="entry name" value="RNF180"/>
</dbReference>
<evidence type="ECO:0000256" key="12">
    <source>
        <dbReference type="ARBA" id="ARBA00022824"/>
    </source>
</evidence>
<feature type="region of interest" description="Disordered" evidence="23">
    <location>
        <begin position="357"/>
        <end position="394"/>
    </location>
</feature>
<comment type="caution">
    <text evidence="26">The sequence shown here is derived from an EMBL/GenBank/DDBJ whole genome shotgun (WGS) entry which is preliminary data.</text>
</comment>
<evidence type="ECO:0000256" key="21">
    <source>
        <dbReference type="ARBA" id="ARBA00080502"/>
    </source>
</evidence>
<dbReference type="GO" id="GO:0032436">
    <property type="term" value="P:positive regulation of proteasomal ubiquitin-dependent protein catabolic process"/>
    <property type="evidence" value="ECO:0007669"/>
    <property type="project" value="TreeGrafter"/>
</dbReference>
<dbReference type="GO" id="GO:0005635">
    <property type="term" value="C:nuclear envelope"/>
    <property type="evidence" value="ECO:0007669"/>
    <property type="project" value="UniProtKB-SubCell"/>
</dbReference>
<evidence type="ECO:0000256" key="8">
    <source>
        <dbReference type="ARBA" id="ARBA00022692"/>
    </source>
</evidence>
<evidence type="ECO:0000256" key="13">
    <source>
        <dbReference type="ARBA" id="ARBA00022833"/>
    </source>
</evidence>
<dbReference type="InterPro" id="IPR045790">
    <property type="entry name" value="RNF180_C"/>
</dbReference>
<dbReference type="FunFam" id="3.30.40.10:FF:000316">
    <property type="entry name" value="E3 ubiquitin-protein ligase RNF180"/>
    <property type="match status" value="1"/>
</dbReference>
<name>A0A7K8K977_9AVES</name>
<dbReference type="InterPro" id="IPR017907">
    <property type="entry name" value="Znf_RING_CS"/>
</dbReference>
<dbReference type="Pfam" id="PF00097">
    <property type="entry name" value="zf-C3HC4"/>
    <property type="match status" value="1"/>
</dbReference>
<dbReference type="GO" id="GO:0031624">
    <property type="term" value="F:ubiquitin conjugating enzyme binding"/>
    <property type="evidence" value="ECO:0007669"/>
    <property type="project" value="TreeGrafter"/>
</dbReference>
<comment type="subunit">
    <text evidence="18">Interacts with ZIC2.</text>
</comment>
<dbReference type="GO" id="GO:0016874">
    <property type="term" value="F:ligase activity"/>
    <property type="evidence" value="ECO:0007669"/>
    <property type="project" value="UniProtKB-KW"/>
</dbReference>
<gene>
    <name evidence="26" type="primary">Rnf180</name>
    <name evidence="26" type="ORF">LOPRUF_R02915</name>
</gene>
<dbReference type="GO" id="GO:0008270">
    <property type="term" value="F:zinc ion binding"/>
    <property type="evidence" value="ECO:0007669"/>
    <property type="project" value="UniProtKB-KW"/>
</dbReference>
<evidence type="ECO:0000256" key="19">
    <source>
        <dbReference type="ARBA" id="ARBA00067421"/>
    </source>
</evidence>
<comment type="subcellular location">
    <subcellularLocation>
        <location evidence="3">Endoplasmic reticulum membrane</location>
        <topology evidence="3">Single-pass membrane protein</topology>
    </subcellularLocation>
    <subcellularLocation>
        <location evidence="2">Nucleus envelope</location>
    </subcellularLocation>
</comment>
<keyword evidence="15 24" id="KW-0472">Membrane</keyword>
<evidence type="ECO:0000256" key="7">
    <source>
        <dbReference type="ARBA" id="ARBA00022679"/>
    </source>
</evidence>
<dbReference type="PANTHER" id="PTHR46717">
    <property type="entry name" value="E3 UBIQUITIN-PROTEIN LIGASE RNF180"/>
    <property type="match status" value="1"/>
</dbReference>
<keyword evidence="16" id="KW-0539">Nucleus</keyword>